<evidence type="ECO:0000313" key="3">
    <source>
        <dbReference type="Proteomes" id="UP000005408"/>
    </source>
</evidence>
<dbReference type="AlphaFoldDB" id="A0A8W8NCV3"/>
<evidence type="ECO:0000256" key="1">
    <source>
        <dbReference type="SAM" id="SignalP"/>
    </source>
</evidence>
<evidence type="ECO:0000313" key="2">
    <source>
        <dbReference type="EnsemblMetazoa" id="G6368.1:cds"/>
    </source>
</evidence>
<feature type="signal peptide" evidence="1">
    <location>
        <begin position="1"/>
        <end position="22"/>
    </location>
</feature>
<organism evidence="2 3">
    <name type="scientific">Magallana gigas</name>
    <name type="common">Pacific oyster</name>
    <name type="synonym">Crassostrea gigas</name>
    <dbReference type="NCBI Taxonomy" id="29159"/>
    <lineage>
        <taxon>Eukaryota</taxon>
        <taxon>Metazoa</taxon>
        <taxon>Spiralia</taxon>
        <taxon>Lophotrochozoa</taxon>
        <taxon>Mollusca</taxon>
        <taxon>Bivalvia</taxon>
        <taxon>Autobranchia</taxon>
        <taxon>Pteriomorphia</taxon>
        <taxon>Ostreida</taxon>
        <taxon>Ostreoidea</taxon>
        <taxon>Ostreidae</taxon>
        <taxon>Magallana</taxon>
    </lineage>
</organism>
<sequence>MTGELDILIIATIVIVFHVTNSQPSTLKRIWATANEHCRARNDVLVSFNNLNDIRSLSTDLPVRRIWSNVDEMYTTWIAYIGCFEIDTMPLGLIQRMLVILNNTVEGCYLECQRNIS</sequence>
<keyword evidence="3" id="KW-1185">Reference proteome</keyword>
<name>A0A8W8NCV3_MAGGI</name>
<accession>A0A8W8NCV3</accession>
<dbReference type="EnsemblMetazoa" id="G6368.1">
    <property type="protein sequence ID" value="G6368.1:cds"/>
    <property type="gene ID" value="G6368"/>
</dbReference>
<reference evidence="2" key="1">
    <citation type="submission" date="2022-08" db="UniProtKB">
        <authorList>
            <consortium name="EnsemblMetazoa"/>
        </authorList>
    </citation>
    <scope>IDENTIFICATION</scope>
    <source>
        <strain evidence="2">05x7-T-G4-1.051#20</strain>
    </source>
</reference>
<dbReference type="Proteomes" id="UP000005408">
    <property type="component" value="Unassembled WGS sequence"/>
</dbReference>
<feature type="chain" id="PRO_5036497195" evidence="1">
    <location>
        <begin position="23"/>
        <end position="117"/>
    </location>
</feature>
<proteinExistence type="predicted"/>
<protein>
    <submittedName>
        <fullName evidence="2">Uncharacterized protein</fullName>
    </submittedName>
</protein>
<keyword evidence="1" id="KW-0732">Signal</keyword>